<accession>A0ABV4FYX6</accession>
<proteinExistence type="predicted"/>
<keyword evidence="3" id="KW-1185">Reference proteome</keyword>
<evidence type="ECO:0000313" key="2">
    <source>
        <dbReference type="EMBL" id="MEY9456063.1"/>
    </source>
</evidence>
<feature type="chain" id="PRO_5045178987" description="DnrO protein" evidence="1">
    <location>
        <begin position="26"/>
        <end position="158"/>
    </location>
</feature>
<dbReference type="RefSeq" id="WP_244429084.1">
    <property type="nucleotide sequence ID" value="NZ_AP021854.1"/>
</dbReference>
<dbReference type="EMBL" id="JBGBZJ010000003">
    <property type="protein sequence ID" value="MEY9456063.1"/>
    <property type="molecule type" value="Genomic_DNA"/>
</dbReference>
<dbReference type="Proteomes" id="UP001565369">
    <property type="component" value="Unassembled WGS sequence"/>
</dbReference>
<sequence length="158" mass="17035">MIISTKSLIPAALALCLVLGQSALAAGPHTHEGPTTTAGPVLNHGKKWPTDDVLRRGMDDISLAMRQSLAPIHGKVFTPAQYEALAKRIQAQVDDVVGNCKLPEQADQQLHLVLEQIIDGAAKMKAGTSRDQGANKIVRALAQYGKYFDHAGWQPLEH</sequence>
<evidence type="ECO:0008006" key="4">
    <source>
        <dbReference type="Google" id="ProtNLM"/>
    </source>
</evidence>
<evidence type="ECO:0000256" key="1">
    <source>
        <dbReference type="SAM" id="SignalP"/>
    </source>
</evidence>
<gene>
    <name evidence="2" type="ORF">ABIG07_005011</name>
</gene>
<feature type="signal peptide" evidence="1">
    <location>
        <begin position="1"/>
        <end position="25"/>
    </location>
</feature>
<organism evidence="2 3">
    <name type="scientific">Bradyrhizobium ottawaense</name>
    <dbReference type="NCBI Taxonomy" id="931866"/>
    <lineage>
        <taxon>Bacteria</taxon>
        <taxon>Pseudomonadati</taxon>
        <taxon>Pseudomonadota</taxon>
        <taxon>Alphaproteobacteria</taxon>
        <taxon>Hyphomicrobiales</taxon>
        <taxon>Nitrobacteraceae</taxon>
        <taxon>Bradyrhizobium</taxon>
    </lineage>
</organism>
<evidence type="ECO:0000313" key="3">
    <source>
        <dbReference type="Proteomes" id="UP001565369"/>
    </source>
</evidence>
<protein>
    <recommendedName>
        <fullName evidence="4">DnrO protein</fullName>
    </recommendedName>
</protein>
<keyword evidence="1" id="KW-0732">Signal</keyword>
<reference evidence="2 3" key="1">
    <citation type="submission" date="2024-07" db="EMBL/GenBank/DDBJ databases">
        <title>Genomic Encyclopedia of Type Strains, Phase V (KMG-V): Genome sequencing to study the core and pangenomes of soil and plant-associated prokaryotes.</title>
        <authorList>
            <person name="Whitman W."/>
        </authorList>
    </citation>
    <scope>NUCLEOTIDE SEQUENCE [LARGE SCALE GENOMIC DNA]</scope>
    <source>
        <strain evidence="2 3">USDA 152</strain>
    </source>
</reference>
<comment type="caution">
    <text evidence="2">The sequence shown here is derived from an EMBL/GenBank/DDBJ whole genome shotgun (WGS) entry which is preliminary data.</text>
</comment>
<name>A0ABV4FYX6_9BRAD</name>